<reference key="1">
    <citation type="journal article" date="2007" name="Nature">
        <title>The medaka draft genome and insights into vertebrate genome evolution.</title>
        <authorList>
            <person name="Kasahara M."/>
            <person name="Naruse K."/>
            <person name="Sasaki S."/>
            <person name="Nakatani Y."/>
            <person name="Qu W."/>
            <person name="Ahsan B."/>
            <person name="Yamada T."/>
            <person name="Nagayasu Y."/>
            <person name="Doi K."/>
            <person name="Kasai Y."/>
            <person name="Jindo T."/>
            <person name="Kobayashi D."/>
            <person name="Shimada A."/>
            <person name="Toyoda A."/>
            <person name="Kuroki Y."/>
            <person name="Fujiyama A."/>
            <person name="Sasaki T."/>
            <person name="Shimizu A."/>
            <person name="Asakawa S."/>
            <person name="Shimizu N."/>
            <person name="Hashimoto S."/>
            <person name="Yang J."/>
            <person name="Lee Y."/>
            <person name="Matsushima K."/>
            <person name="Sugano S."/>
            <person name="Sakaizumi M."/>
            <person name="Narita T."/>
            <person name="Ohishi K."/>
            <person name="Haga S."/>
            <person name="Ohta F."/>
            <person name="Nomoto H."/>
            <person name="Nogata K."/>
            <person name="Morishita T."/>
            <person name="Endo T."/>
            <person name="Shin-I T."/>
            <person name="Takeda H."/>
            <person name="Morishita S."/>
            <person name="Kohara Y."/>
        </authorList>
    </citation>
    <scope>NUCLEOTIDE SEQUENCE [LARGE SCALE GENOMIC DNA]</scope>
    <source>
        <strain>Hd-rR</strain>
    </source>
</reference>
<dbReference type="Pfam" id="PF00378">
    <property type="entry name" value="ECH_1"/>
    <property type="match status" value="1"/>
</dbReference>
<accession>A0A3P9LV16</accession>
<organism evidence="1 2">
    <name type="scientific">Oryzias latipes</name>
    <name type="common">Japanese rice fish</name>
    <name type="synonym">Japanese killifish</name>
    <dbReference type="NCBI Taxonomy" id="8090"/>
    <lineage>
        <taxon>Eukaryota</taxon>
        <taxon>Metazoa</taxon>
        <taxon>Chordata</taxon>
        <taxon>Craniata</taxon>
        <taxon>Vertebrata</taxon>
        <taxon>Euteleostomi</taxon>
        <taxon>Actinopterygii</taxon>
        <taxon>Neopterygii</taxon>
        <taxon>Teleostei</taxon>
        <taxon>Neoteleostei</taxon>
        <taxon>Acanthomorphata</taxon>
        <taxon>Ovalentaria</taxon>
        <taxon>Atherinomorphae</taxon>
        <taxon>Beloniformes</taxon>
        <taxon>Adrianichthyidae</taxon>
        <taxon>Oryziinae</taxon>
        <taxon>Oryzias</taxon>
    </lineage>
</organism>
<dbReference type="PANTHER" id="PTHR43684">
    <property type="match status" value="1"/>
</dbReference>
<dbReference type="Gene3D" id="3.90.226.20">
    <property type="match status" value="1"/>
</dbReference>
<dbReference type="CDD" id="cd06558">
    <property type="entry name" value="crotonase-like"/>
    <property type="match status" value="1"/>
</dbReference>
<dbReference type="InterPro" id="IPR001753">
    <property type="entry name" value="Enoyl-CoA_hydra/iso"/>
</dbReference>
<dbReference type="Proteomes" id="UP000265180">
    <property type="component" value="Chromosome 3"/>
</dbReference>
<reference evidence="1 2" key="2">
    <citation type="submission" date="2017-04" db="EMBL/GenBank/DDBJ databases">
        <title>CpG methylation of centromeres and impact of large insertions on vertebrate speciation.</title>
        <authorList>
            <person name="Ichikawa K."/>
            <person name="Yoshimura J."/>
            <person name="Morishita S."/>
        </authorList>
    </citation>
    <scope>NUCLEOTIDE SEQUENCE</scope>
    <source>
        <strain evidence="1 2">HNI</strain>
    </source>
</reference>
<dbReference type="AlphaFoldDB" id="A0A3P9LV16"/>
<reference evidence="1" key="4">
    <citation type="submission" date="2025-09" db="UniProtKB">
        <authorList>
            <consortium name="Ensembl"/>
        </authorList>
    </citation>
    <scope>IDENTIFICATION</scope>
    <source>
        <strain evidence="1">HNI</strain>
    </source>
</reference>
<dbReference type="PANTHER" id="PTHR43684:SF2">
    <property type="entry name" value="CHROMODOMAIN Y-LIKE PROTEIN 2"/>
    <property type="match status" value="1"/>
</dbReference>
<dbReference type="Ensembl" id="ENSORLT00020006782.1">
    <property type="protein sequence ID" value="ENSORLP00020024508.1"/>
    <property type="gene ID" value="ENSORLG00020005965.1"/>
</dbReference>
<proteinExistence type="predicted"/>
<name>A0A3P9LV16_ORYLA</name>
<protein>
    <submittedName>
        <fullName evidence="1">Chromodomain Y like 2</fullName>
    </submittedName>
</protein>
<dbReference type="Gene3D" id="1.10.12.10">
    <property type="entry name" value="Lyase 2-enoyl-coa Hydratase, Chain A, domain 2"/>
    <property type="match status" value="1"/>
</dbReference>
<dbReference type="InterPro" id="IPR051053">
    <property type="entry name" value="ECH/Chromodomain_protein"/>
</dbReference>
<sequence length="251" mass="28085">MYFSIIYVLHKYLYCHCIGTTTFISNSLVQRHHQTTTLKSNKMFDPYFDKKNIVFVPQIMKEVCRALGNAAADDSKLLLLSSVGTVFCSGLDLFSKDKPIVVAVNGPAMGLGASILPLCDVVWASERAWFQTPCAALHLTPSGCSSYTFPQILGVALANEMLFCGRKLTAQEACSRGLVSQVFWPTTFNQEVMLRVKEMALCNSKCLVRSFVMSVLEEVNEKECQILKQLWCSTKGLEALFSYLHSKTYEK</sequence>
<evidence type="ECO:0000313" key="1">
    <source>
        <dbReference type="Ensembl" id="ENSORLP00020024508.1"/>
    </source>
</evidence>
<dbReference type="InterPro" id="IPR014748">
    <property type="entry name" value="Enoyl-CoA_hydra_C"/>
</dbReference>
<dbReference type="SUPFAM" id="SSF52096">
    <property type="entry name" value="ClpP/crotonase"/>
    <property type="match status" value="1"/>
</dbReference>
<evidence type="ECO:0000313" key="2">
    <source>
        <dbReference type="Proteomes" id="UP000265180"/>
    </source>
</evidence>
<dbReference type="InterPro" id="IPR029045">
    <property type="entry name" value="ClpP/crotonase-like_dom_sf"/>
</dbReference>
<reference evidence="1" key="3">
    <citation type="submission" date="2025-08" db="UniProtKB">
        <authorList>
            <consortium name="Ensembl"/>
        </authorList>
    </citation>
    <scope>IDENTIFICATION</scope>
    <source>
        <strain evidence="1">HNI</strain>
    </source>
</reference>